<feature type="region of interest" description="Disordered" evidence="8">
    <location>
        <begin position="78"/>
        <end position="106"/>
    </location>
</feature>
<accession>A0A7D8UKY0</accession>
<dbReference type="InterPro" id="IPR036959">
    <property type="entry name" value="Peptidase_C12_UCH_sf"/>
</dbReference>
<gene>
    <name evidence="10" type="primary">UCHL3_1</name>
    <name evidence="10" type="ORF">LCER1_G008237</name>
</gene>
<name>A0A7D8UKY0_9HELO</name>
<evidence type="ECO:0000256" key="6">
    <source>
        <dbReference type="PROSITE-ProRule" id="PRU01393"/>
    </source>
</evidence>
<dbReference type="Pfam" id="PF01088">
    <property type="entry name" value="Peptidase_C12"/>
    <property type="match status" value="1"/>
</dbReference>
<dbReference type="GO" id="GO:0005737">
    <property type="term" value="C:cytoplasm"/>
    <property type="evidence" value="ECO:0007669"/>
    <property type="project" value="TreeGrafter"/>
</dbReference>
<dbReference type="GO" id="GO:0004843">
    <property type="term" value="F:cysteine-type deubiquitinase activity"/>
    <property type="evidence" value="ECO:0007669"/>
    <property type="project" value="UniProtKB-EC"/>
</dbReference>
<dbReference type="OrthoDB" id="427186at2759"/>
<keyword evidence="5 7" id="KW-0788">Thiol protease</keyword>
<sequence length="274" mass="29440">MPIPVQVIDGKKTFTVLENNPEVMNALASRLGLSPSLQFHDIYSLTDPTLLALIPRPVHALLVILPLTPAWHANRIAEDSSYPAPPPSPSPSPSSSPTPPTPEYNTGSDPHWGNILWFKQTIGHACGSIGLLHCAINGPARHYIEKGSTFAKLRERAIPLGVEERAQMLYDDVDFEVAHQSVAELGDTAAPSAADGDKLGQHFVTFVKGDDGKLWELEGSRKGPLFRGTLAADEDVLSERGLALGLGRVIEMEKASGGGDLRFSAIALAGKWDD</sequence>
<comment type="caution">
    <text evidence="10">The sequence shown here is derived from an EMBL/GenBank/DDBJ whole genome shotgun (WGS) entry which is preliminary data.</text>
</comment>
<keyword evidence="3 7" id="KW-0833">Ubl conjugation pathway</keyword>
<dbReference type="PANTHER" id="PTHR10589">
    <property type="entry name" value="UBIQUITIN CARBOXYL-TERMINAL HYDROLASE"/>
    <property type="match status" value="1"/>
</dbReference>
<protein>
    <recommendedName>
        <fullName evidence="7">Ubiquitin carboxyl-terminal hydrolase</fullName>
        <ecNumber evidence="7">3.4.19.12</ecNumber>
    </recommendedName>
</protein>
<dbReference type="PANTHER" id="PTHR10589:SF41">
    <property type="entry name" value="UBIQUITIN CARBOXYL-TERMINAL HYDROLASE"/>
    <property type="match status" value="1"/>
</dbReference>
<evidence type="ECO:0000256" key="8">
    <source>
        <dbReference type="SAM" id="MobiDB-lite"/>
    </source>
</evidence>
<evidence type="ECO:0000256" key="2">
    <source>
        <dbReference type="ARBA" id="ARBA00022670"/>
    </source>
</evidence>
<comment type="similarity">
    <text evidence="6 7">Belongs to the peptidase C12 family.</text>
</comment>
<evidence type="ECO:0000313" key="11">
    <source>
        <dbReference type="Proteomes" id="UP000481288"/>
    </source>
</evidence>
<dbReference type="Gene3D" id="3.40.532.10">
    <property type="entry name" value="Peptidase C12, ubiquitin carboxyl-terminal hydrolase"/>
    <property type="match status" value="1"/>
</dbReference>
<evidence type="ECO:0000256" key="7">
    <source>
        <dbReference type="RuleBase" id="RU361215"/>
    </source>
</evidence>
<feature type="domain" description="UCH catalytic" evidence="9">
    <location>
        <begin position="13"/>
        <end position="270"/>
    </location>
</feature>
<dbReference type="AlphaFoldDB" id="A0A7D8UKY0"/>
<keyword evidence="2 7" id="KW-0645">Protease</keyword>
<reference evidence="10 11" key="1">
    <citation type="submission" date="2018-05" db="EMBL/GenBank/DDBJ databases">
        <title>Whole genome sequencing for identification of molecular markers to develop diagnostic detection tools for the regulated plant pathogen Lachnellula willkommii.</title>
        <authorList>
            <person name="Giroux E."/>
            <person name="Bilodeau G."/>
        </authorList>
    </citation>
    <scope>NUCLEOTIDE SEQUENCE [LARGE SCALE GENOMIC DNA]</scope>
    <source>
        <strain evidence="10 11">CBS 625.97</strain>
    </source>
</reference>
<evidence type="ECO:0000256" key="1">
    <source>
        <dbReference type="ARBA" id="ARBA00000707"/>
    </source>
</evidence>
<evidence type="ECO:0000256" key="3">
    <source>
        <dbReference type="ARBA" id="ARBA00022786"/>
    </source>
</evidence>
<keyword evidence="4 7" id="KW-0378">Hydrolase</keyword>
<comment type="caution">
    <text evidence="6">Lacks conserved residue(s) required for the propagation of feature annotation.</text>
</comment>
<proteinExistence type="inferred from homology"/>
<organism evidence="10 11">
    <name type="scientific">Lachnellula cervina</name>
    <dbReference type="NCBI Taxonomy" id="1316786"/>
    <lineage>
        <taxon>Eukaryota</taxon>
        <taxon>Fungi</taxon>
        <taxon>Dikarya</taxon>
        <taxon>Ascomycota</taxon>
        <taxon>Pezizomycotina</taxon>
        <taxon>Leotiomycetes</taxon>
        <taxon>Helotiales</taxon>
        <taxon>Lachnaceae</taxon>
        <taxon>Lachnellula</taxon>
    </lineage>
</organism>
<dbReference type="PRINTS" id="PR00707">
    <property type="entry name" value="UBCTHYDRLASE"/>
</dbReference>
<dbReference type="Proteomes" id="UP000481288">
    <property type="component" value="Unassembled WGS sequence"/>
</dbReference>
<dbReference type="GO" id="GO:0016579">
    <property type="term" value="P:protein deubiquitination"/>
    <property type="evidence" value="ECO:0007669"/>
    <property type="project" value="TreeGrafter"/>
</dbReference>
<dbReference type="PROSITE" id="PS52048">
    <property type="entry name" value="UCH_DOMAIN"/>
    <property type="match status" value="1"/>
</dbReference>
<keyword evidence="11" id="KW-1185">Reference proteome</keyword>
<evidence type="ECO:0000313" key="10">
    <source>
        <dbReference type="EMBL" id="TVY48571.1"/>
    </source>
</evidence>
<feature type="compositionally biased region" description="Pro residues" evidence="8">
    <location>
        <begin position="83"/>
        <end position="102"/>
    </location>
</feature>
<dbReference type="InterPro" id="IPR001578">
    <property type="entry name" value="Peptidase_C12_UCH"/>
</dbReference>
<evidence type="ECO:0000256" key="4">
    <source>
        <dbReference type="ARBA" id="ARBA00022801"/>
    </source>
</evidence>
<dbReference type="EMBL" id="QGMG01001393">
    <property type="protein sequence ID" value="TVY48571.1"/>
    <property type="molecule type" value="Genomic_DNA"/>
</dbReference>
<dbReference type="GO" id="GO:0006511">
    <property type="term" value="P:ubiquitin-dependent protein catabolic process"/>
    <property type="evidence" value="ECO:0007669"/>
    <property type="project" value="UniProtKB-UniRule"/>
</dbReference>
<comment type="catalytic activity">
    <reaction evidence="1 7">
        <text>Thiol-dependent hydrolysis of ester, thioester, amide, peptide and isopeptide bonds formed by the C-terminal Gly of ubiquitin (a 76-residue protein attached to proteins as an intracellular targeting signal).</text>
        <dbReference type="EC" id="3.4.19.12"/>
    </reaction>
</comment>
<dbReference type="EC" id="3.4.19.12" evidence="7"/>
<dbReference type="SUPFAM" id="SSF54001">
    <property type="entry name" value="Cysteine proteinases"/>
    <property type="match status" value="1"/>
</dbReference>
<evidence type="ECO:0000259" key="9">
    <source>
        <dbReference type="PROSITE" id="PS52048"/>
    </source>
</evidence>
<evidence type="ECO:0000256" key="5">
    <source>
        <dbReference type="ARBA" id="ARBA00022807"/>
    </source>
</evidence>
<dbReference type="InterPro" id="IPR038765">
    <property type="entry name" value="Papain-like_cys_pep_sf"/>
</dbReference>
<dbReference type="CDD" id="cd09616">
    <property type="entry name" value="Peptidase_C12_UCH_L1_L3"/>
    <property type="match status" value="1"/>
</dbReference>